<feature type="transmembrane region" description="Helical" evidence="1">
    <location>
        <begin position="20"/>
        <end position="41"/>
    </location>
</feature>
<reference evidence="2 3" key="1">
    <citation type="journal article" date="2005" name="Nucleic Acids Res.">
        <title>Genomic blueprint of Hahella chejuensis, a marine microbe producing an algicidal agent.</title>
        <authorList>
            <person name="Jeong H."/>
            <person name="Yim J.H."/>
            <person name="Lee C."/>
            <person name="Choi S.-H."/>
            <person name="Park Y.K."/>
            <person name="Yoon S.H."/>
            <person name="Hur C.-G."/>
            <person name="Kang H.-Y."/>
            <person name="Kim D."/>
            <person name="Lee H.H."/>
            <person name="Park K.H."/>
            <person name="Park S.-H."/>
            <person name="Park H.-S."/>
            <person name="Lee H.K."/>
            <person name="Oh T.K."/>
            <person name="Kim J.F."/>
        </authorList>
    </citation>
    <scope>NUCLEOTIDE SEQUENCE [LARGE SCALE GENOMIC DNA]</scope>
    <source>
        <strain evidence="2 3">KCTC 2396</strain>
    </source>
</reference>
<dbReference type="OrthoDB" id="6199112at2"/>
<evidence type="ECO:0000313" key="2">
    <source>
        <dbReference type="EMBL" id="ABC31746.1"/>
    </source>
</evidence>
<keyword evidence="1" id="KW-0472">Membrane</keyword>
<accession>Q2SC78</accession>
<gene>
    <name evidence="2" type="ordered locus">HCH_05063</name>
</gene>
<protein>
    <submittedName>
        <fullName evidence="2">Uncharacterized protein</fullName>
    </submittedName>
</protein>
<keyword evidence="3" id="KW-1185">Reference proteome</keyword>
<keyword evidence="1" id="KW-1133">Transmembrane helix</keyword>
<sequence length="101" mass="12213">MSDKKKEDVHMFDFTDIAHWAQLLSVLGIAFSAYFLLLFMLEQWTIRKGRLKPLKDTDWDDIRQLRDRGQLYWAIRRLRQLKRKAGVRLTYEDAWKALNEL</sequence>
<evidence type="ECO:0000256" key="1">
    <source>
        <dbReference type="SAM" id="Phobius"/>
    </source>
</evidence>
<dbReference type="EMBL" id="CP000155">
    <property type="protein sequence ID" value="ABC31746.1"/>
    <property type="molecule type" value="Genomic_DNA"/>
</dbReference>
<dbReference type="KEGG" id="hch:HCH_05063"/>
<keyword evidence="1" id="KW-0812">Transmembrane</keyword>
<dbReference type="RefSeq" id="WP_011398811.1">
    <property type="nucleotide sequence ID" value="NC_007645.1"/>
</dbReference>
<dbReference type="AlphaFoldDB" id="Q2SC78"/>
<name>Q2SC78_HAHCH</name>
<dbReference type="Proteomes" id="UP000000238">
    <property type="component" value="Chromosome"/>
</dbReference>
<organism evidence="2 3">
    <name type="scientific">Hahella chejuensis (strain KCTC 2396)</name>
    <dbReference type="NCBI Taxonomy" id="349521"/>
    <lineage>
        <taxon>Bacteria</taxon>
        <taxon>Pseudomonadati</taxon>
        <taxon>Pseudomonadota</taxon>
        <taxon>Gammaproteobacteria</taxon>
        <taxon>Oceanospirillales</taxon>
        <taxon>Hahellaceae</taxon>
        <taxon>Hahella</taxon>
    </lineage>
</organism>
<proteinExistence type="predicted"/>
<dbReference type="STRING" id="349521.HCH_05063"/>
<evidence type="ECO:0000313" key="3">
    <source>
        <dbReference type="Proteomes" id="UP000000238"/>
    </source>
</evidence>
<dbReference type="HOGENOM" id="CLU_2287568_0_0_6"/>